<dbReference type="PANTHER" id="PTHR43214">
    <property type="entry name" value="TWO-COMPONENT RESPONSE REGULATOR"/>
    <property type="match status" value="1"/>
</dbReference>
<dbReference type="Proteomes" id="UP001235744">
    <property type="component" value="Chromosome"/>
</dbReference>
<dbReference type="RefSeq" id="WP_306069789.1">
    <property type="nucleotide sequence ID" value="NZ_CP120988.1"/>
</dbReference>
<dbReference type="Pfam" id="PF00196">
    <property type="entry name" value="GerE"/>
    <property type="match status" value="1"/>
</dbReference>
<dbReference type="InterPro" id="IPR039420">
    <property type="entry name" value="WalR-like"/>
</dbReference>
<evidence type="ECO:0000256" key="2">
    <source>
        <dbReference type="SAM" id="MobiDB-lite"/>
    </source>
</evidence>
<dbReference type="InterPro" id="IPR036388">
    <property type="entry name" value="WH-like_DNA-bd_sf"/>
</dbReference>
<dbReference type="EMBL" id="CP120988">
    <property type="protein sequence ID" value="WLQ59546.1"/>
    <property type="molecule type" value="Genomic_DNA"/>
</dbReference>
<dbReference type="InterPro" id="IPR000792">
    <property type="entry name" value="Tscrpt_reg_LuxR_C"/>
</dbReference>
<gene>
    <name evidence="4" type="ORF">P8A19_30800</name>
</gene>
<dbReference type="SMART" id="SM00421">
    <property type="entry name" value="HTH_LUXR"/>
    <property type="match status" value="1"/>
</dbReference>
<dbReference type="Gene3D" id="1.10.10.10">
    <property type="entry name" value="Winged helix-like DNA-binding domain superfamily/Winged helix DNA-binding domain"/>
    <property type="match status" value="1"/>
</dbReference>
<name>A0ABY9IYJ8_9ACTN</name>
<feature type="domain" description="HTH luxR-type" evidence="3">
    <location>
        <begin position="1055"/>
        <end position="1118"/>
    </location>
</feature>
<feature type="compositionally biased region" description="Gly residues" evidence="2">
    <location>
        <begin position="375"/>
        <end position="384"/>
    </location>
</feature>
<evidence type="ECO:0000256" key="1">
    <source>
        <dbReference type="ARBA" id="ARBA00023125"/>
    </source>
</evidence>
<evidence type="ECO:0000259" key="3">
    <source>
        <dbReference type="PROSITE" id="PS50043"/>
    </source>
</evidence>
<keyword evidence="5" id="KW-1185">Reference proteome</keyword>
<accession>A0ABY9IYJ8</accession>
<evidence type="ECO:0000313" key="5">
    <source>
        <dbReference type="Proteomes" id="UP001235744"/>
    </source>
</evidence>
<keyword evidence="1" id="KW-0238">DNA-binding</keyword>
<dbReference type="InterPro" id="IPR016032">
    <property type="entry name" value="Sig_transdc_resp-reg_C-effctor"/>
</dbReference>
<feature type="region of interest" description="Disordered" evidence="2">
    <location>
        <begin position="360"/>
        <end position="395"/>
    </location>
</feature>
<dbReference type="PANTHER" id="PTHR43214:SF42">
    <property type="entry name" value="TRANSCRIPTIONAL REGULATORY PROTEIN DESR"/>
    <property type="match status" value="1"/>
</dbReference>
<dbReference type="PROSITE" id="PS50043">
    <property type="entry name" value="HTH_LUXR_2"/>
    <property type="match status" value="1"/>
</dbReference>
<dbReference type="PRINTS" id="PR00038">
    <property type="entry name" value="HTHLUXR"/>
</dbReference>
<organism evidence="4 5">
    <name type="scientific">Streptomyces poriferorum</name>
    <dbReference type="NCBI Taxonomy" id="2798799"/>
    <lineage>
        <taxon>Bacteria</taxon>
        <taxon>Bacillati</taxon>
        <taxon>Actinomycetota</taxon>
        <taxon>Actinomycetes</taxon>
        <taxon>Kitasatosporales</taxon>
        <taxon>Streptomycetaceae</taxon>
        <taxon>Streptomyces</taxon>
    </lineage>
</organism>
<dbReference type="Pfam" id="PF13191">
    <property type="entry name" value="AAA_16"/>
    <property type="match status" value="1"/>
</dbReference>
<feature type="region of interest" description="Disordered" evidence="2">
    <location>
        <begin position="410"/>
        <end position="491"/>
    </location>
</feature>
<sequence length="1118" mass="113076">MTSSTTVHSPLRLYGRSGELAILDTLLVRLRNGDGGALVLTALPGVGRTALLDKAVAAHRERRTGPVLSATAAPAEQRLPYSGLHALLCSAPAPLPLPPDRVLRDGITPTELLVLLRELGSERPLLVCVDDAHAWDPDSRAALVFAARRLGAGSRVAVLIGAGDETSFAGLPALRLGPLDDDAAAALLDRITEAAGVADQVDPVVRGELIREAAGNPRLLAGLAARLTPGQLAGRTPPPYPLPGAEDVLEAHAVRLDGLPPDTRTLLLLAAAAHEHEPEGAGADAALLLRAAAAAGIGPAALDQALLTPDGTAGALQRAGDRLHFSHPLLRRAVLHRASPQHRRAVHGLLAALLTAAPAGARGRVRRPPRRSAGTGSGGLGPGGQTSRPGAGVPYLTASGAGASYLTASGSAARPGDGRAPSSAFRPGDGPVAGAGLRPGEGSVTGAGPRPGVGWVSAAGFRPGDTRAVGSVSAPGPGPGPGSGSGSGLAPGPAPFFGAAPAPGVAAPGAVPAPGVAPVPASGPGGVSRSGAALPPQRGALPPGAGYLAAGPGGPAGLPALVQRACAADGPDDGLADALEAAAVAPRPHAERAAALARAAVLSSDEAVRAARFAAAAEHTRLAGDAGRARALLVRVGARPAHDGAHLVRGLLALRDGPAADAHEALLTTAALLAPHDPRRALDAQLGAAEAAWAMGDALAYLDAMTRMPVSVPEPALAQYCDGMSAVLCGRIAEGRALLRRCLDSAGRADDPAQLLRGGVSALVLGDVDAACRFGTRALAAVRSAGPEALLPQALEHLAYAELRAGRHAPARAHALEGLHAARRTGQPNIASHLHAVLALAASVEGGTEACAAHADAALAGAGPNGLVQAATLATWALARADLAAGRSGEAAARLDPLVRPGPRRGHFATRMLAVPCYVEASVLAGRADRGRGADPVADAVAEFAVWVTRTTDPQAPAQLARCRALLAAPADVAGRYEEALAHHDRAGGDFERARTQLLHGAWLRRRRRTREARGPLRDALVAFERCGARAWTDRASGELRAAGEAVEGPAAADGTDPLAALTPQQQRIARCVAEGATNREVALRLSVSTRTVDHHLRNVFAALGVRSRTELARLLDR</sequence>
<protein>
    <submittedName>
        <fullName evidence="4">LuxR family transcriptional regulator</fullName>
    </submittedName>
</protein>
<dbReference type="CDD" id="cd06170">
    <property type="entry name" value="LuxR_C_like"/>
    <property type="match status" value="1"/>
</dbReference>
<feature type="compositionally biased region" description="Gly residues" evidence="2">
    <location>
        <begin position="431"/>
        <end position="451"/>
    </location>
</feature>
<dbReference type="InterPro" id="IPR027417">
    <property type="entry name" value="P-loop_NTPase"/>
</dbReference>
<reference evidence="4 5" key="1">
    <citation type="submission" date="2023-03" db="EMBL/GenBank/DDBJ databases">
        <title>Isolation and description of six Streptomyces strains from soil environments, able to metabolize different microbial glucans.</title>
        <authorList>
            <person name="Widen T."/>
            <person name="Larsbrink J."/>
        </authorList>
    </citation>
    <scope>NUCLEOTIDE SEQUENCE [LARGE SCALE GENOMIC DNA]</scope>
    <source>
        <strain evidence="4 5">Alt2</strain>
    </source>
</reference>
<dbReference type="InterPro" id="IPR041664">
    <property type="entry name" value="AAA_16"/>
</dbReference>
<evidence type="ECO:0000313" key="4">
    <source>
        <dbReference type="EMBL" id="WLQ59546.1"/>
    </source>
</evidence>
<dbReference type="SUPFAM" id="SSF52540">
    <property type="entry name" value="P-loop containing nucleoside triphosphate hydrolases"/>
    <property type="match status" value="1"/>
</dbReference>
<proteinExistence type="predicted"/>
<dbReference type="SUPFAM" id="SSF46894">
    <property type="entry name" value="C-terminal effector domain of the bipartite response regulators"/>
    <property type="match status" value="1"/>
</dbReference>